<dbReference type="Proteomes" id="UP001305779">
    <property type="component" value="Unassembled WGS sequence"/>
</dbReference>
<feature type="chain" id="PRO_5045521225" evidence="1">
    <location>
        <begin position="16"/>
        <end position="161"/>
    </location>
</feature>
<organism evidence="2 3">
    <name type="scientific">Zasmidium cellare</name>
    <name type="common">Wine cellar mold</name>
    <name type="synonym">Racodium cellare</name>
    <dbReference type="NCBI Taxonomy" id="395010"/>
    <lineage>
        <taxon>Eukaryota</taxon>
        <taxon>Fungi</taxon>
        <taxon>Dikarya</taxon>
        <taxon>Ascomycota</taxon>
        <taxon>Pezizomycotina</taxon>
        <taxon>Dothideomycetes</taxon>
        <taxon>Dothideomycetidae</taxon>
        <taxon>Mycosphaerellales</taxon>
        <taxon>Mycosphaerellaceae</taxon>
        <taxon>Zasmidium</taxon>
    </lineage>
</organism>
<sequence>MLFLILLAILQLGLALNPAAFRKLVKDCDAKVEDLPWQITNFITFEKNNASNHSSFLAFHFVDVNDRLEINTTCLRTVPLNSTASLAGDGKSVCDNDDVAFEWDGKTLELSRFYTDKCLGPVPYNTAIAYGRIQVNATPTTAIDGVYGMKTEVHVPISSLS</sequence>
<gene>
    <name evidence="2" type="ORF">PRZ48_001012</name>
</gene>
<evidence type="ECO:0000313" key="2">
    <source>
        <dbReference type="EMBL" id="KAK4507277.1"/>
    </source>
</evidence>
<reference evidence="2 3" key="1">
    <citation type="journal article" date="2023" name="G3 (Bethesda)">
        <title>A chromosome-level genome assembly of Zasmidium syzygii isolated from banana leaves.</title>
        <authorList>
            <person name="van Westerhoven A.C."/>
            <person name="Mehrabi R."/>
            <person name="Talebi R."/>
            <person name="Steentjes M.B.F."/>
            <person name="Corcolon B."/>
            <person name="Chong P.A."/>
            <person name="Kema G.H.J."/>
            <person name="Seidl M.F."/>
        </authorList>
    </citation>
    <scope>NUCLEOTIDE SEQUENCE [LARGE SCALE GENOMIC DNA]</scope>
    <source>
        <strain evidence="2 3">P124</strain>
    </source>
</reference>
<protein>
    <submittedName>
        <fullName evidence="2">Uncharacterized protein</fullName>
    </submittedName>
</protein>
<dbReference type="EMBL" id="JAXOVC010000001">
    <property type="protein sequence ID" value="KAK4507277.1"/>
    <property type="molecule type" value="Genomic_DNA"/>
</dbReference>
<comment type="caution">
    <text evidence="2">The sequence shown here is derived from an EMBL/GenBank/DDBJ whole genome shotgun (WGS) entry which is preliminary data.</text>
</comment>
<proteinExistence type="predicted"/>
<keyword evidence="1" id="KW-0732">Signal</keyword>
<evidence type="ECO:0000313" key="3">
    <source>
        <dbReference type="Proteomes" id="UP001305779"/>
    </source>
</evidence>
<accession>A0ABR0F0M7</accession>
<name>A0ABR0F0M7_ZASCE</name>
<feature type="signal peptide" evidence="1">
    <location>
        <begin position="1"/>
        <end position="15"/>
    </location>
</feature>
<keyword evidence="3" id="KW-1185">Reference proteome</keyword>
<evidence type="ECO:0000256" key="1">
    <source>
        <dbReference type="SAM" id="SignalP"/>
    </source>
</evidence>